<proteinExistence type="predicted"/>
<name>A0A0K2TAJ8_LEPSM</name>
<sequence length="82" mass="9939">MLRQRTSKGVVAAKRLKERSNCWIANMMRIHWKDFQIKHSFFIKHQNRPELAKFHSTARHSTHTLNQFDFSFLYYNNITNQS</sequence>
<dbReference type="EMBL" id="HACA01005125">
    <property type="protein sequence ID" value="CDW22486.1"/>
    <property type="molecule type" value="Transcribed_RNA"/>
</dbReference>
<dbReference type="AlphaFoldDB" id="A0A0K2TAJ8"/>
<accession>A0A0K2TAJ8</accession>
<feature type="non-terminal residue" evidence="1">
    <location>
        <position position="82"/>
    </location>
</feature>
<evidence type="ECO:0000313" key="1">
    <source>
        <dbReference type="EMBL" id="CDW22486.1"/>
    </source>
</evidence>
<protein>
    <submittedName>
        <fullName evidence="1">Uncharacterized protein</fullName>
    </submittedName>
</protein>
<organism evidence="1">
    <name type="scientific">Lepeophtheirus salmonis</name>
    <name type="common">Salmon louse</name>
    <name type="synonym">Caligus salmonis</name>
    <dbReference type="NCBI Taxonomy" id="72036"/>
    <lineage>
        <taxon>Eukaryota</taxon>
        <taxon>Metazoa</taxon>
        <taxon>Ecdysozoa</taxon>
        <taxon>Arthropoda</taxon>
        <taxon>Crustacea</taxon>
        <taxon>Multicrustacea</taxon>
        <taxon>Hexanauplia</taxon>
        <taxon>Copepoda</taxon>
        <taxon>Siphonostomatoida</taxon>
        <taxon>Caligidae</taxon>
        <taxon>Lepeophtheirus</taxon>
    </lineage>
</organism>
<reference evidence="1" key="1">
    <citation type="submission" date="2014-05" db="EMBL/GenBank/DDBJ databases">
        <authorList>
            <person name="Chronopoulou M."/>
        </authorList>
    </citation>
    <scope>NUCLEOTIDE SEQUENCE</scope>
    <source>
        <tissue evidence="1">Whole organism</tissue>
    </source>
</reference>